<sequence length="339" mass="39344">MKQENWIQAHVSMFQFFGGVTSMIVCDNLRTSMVKHPKNGDVILNAQYRELTDYYRTVVIPAQPRTPNGKASVESTVGKISSQIIAKLRHETFHSVYEANQAVQELLIEFNHKGFQKRKGSRLSVFTEEEKEFFQPLPTNPYQYGVWKVATVQYHYHVSVDKMFYSVPYECIKKKVDVRITKRLIEVFFKQKRICSHPRLYGQPGQYSTRQDQMPLTHQEASEWNGTRFIKWAKQIGENTQTVIERLLASYRIEQQAYNGCRSLLKLADLHTPQELESACQKALSLIYAPRYKNIKRILETNQTKQNQPTKETPENGSTHAFLRGSQYYGGSQDESTQL</sequence>
<dbReference type="InterPro" id="IPR001584">
    <property type="entry name" value="Integrase_cat-core"/>
</dbReference>
<accession>A0ABY5P8Z8</accession>
<dbReference type="PANTHER" id="PTHR35004">
    <property type="entry name" value="TRANSPOSASE RV3428C-RELATED"/>
    <property type="match status" value="1"/>
</dbReference>
<feature type="compositionally biased region" description="Polar residues" evidence="1">
    <location>
        <begin position="300"/>
        <end position="319"/>
    </location>
</feature>
<keyword evidence="5" id="KW-1185">Reference proteome</keyword>
<feature type="compositionally biased region" description="Polar residues" evidence="1">
    <location>
        <begin position="329"/>
        <end position="339"/>
    </location>
</feature>
<dbReference type="InterPro" id="IPR054353">
    <property type="entry name" value="IstA-like_C"/>
</dbReference>
<proteinExistence type="predicted"/>
<dbReference type="EMBL" id="CP102453">
    <property type="protein sequence ID" value="UUX35214.1"/>
    <property type="molecule type" value="Genomic_DNA"/>
</dbReference>
<feature type="region of interest" description="Disordered" evidence="1">
    <location>
        <begin position="300"/>
        <end position="339"/>
    </location>
</feature>
<dbReference type="PANTHER" id="PTHR35004:SF8">
    <property type="entry name" value="TRANSPOSASE RV3428C-RELATED"/>
    <property type="match status" value="1"/>
</dbReference>
<protein>
    <submittedName>
        <fullName evidence="4">Transposase</fullName>
    </submittedName>
</protein>
<gene>
    <name evidence="3" type="ORF">NRE15_06110</name>
    <name evidence="4" type="ORF">NRE15_06150</name>
</gene>
<evidence type="ECO:0000313" key="4">
    <source>
        <dbReference type="EMBL" id="UUX35222.1"/>
    </source>
</evidence>
<feature type="domain" description="Integrase catalytic" evidence="2">
    <location>
        <begin position="1"/>
        <end position="136"/>
    </location>
</feature>
<name>A0ABY5P8Z8_9LACT</name>
<evidence type="ECO:0000313" key="5">
    <source>
        <dbReference type="Proteomes" id="UP001315967"/>
    </source>
</evidence>
<dbReference type="Pfam" id="PF22483">
    <property type="entry name" value="Mu-transpos_C_2"/>
    <property type="match status" value="1"/>
</dbReference>
<evidence type="ECO:0000313" key="3">
    <source>
        <dbReference type="EMBL" id="UUX35214.1"/>
    </source>
</evidence>
<evidence type="ECO:0000259" key="2">
    <source>
        <dbReference type="PROSITE" id="PS50994"/>
    </source>
</evidence>
<dbReference type="Proteomes" id="UP001315967">
    <property type="component" value="Chromosome"/>
</dbReference>
<dbReference type="RefSeq" id="WP_313794707.1">
    <property type="nucleotide sequence ID" value="NZ_CP102453.1"/>
</dbReference>
<dbReference type="EMBL" id="CP102453">
    <property type="protein sequence ID" value="UUX35222.1"/>
    <property type="molecule type" value="Genomic_DNA"/>
</dbReference>
<reference evidence="4 5" key="1">
    <citation type="submission" date="2022-08" db="EMBL/GenBank/DDBJ databases">
        <title>Aerococcaceae sp. nov isolated from spoiled eye mask.</title>
        <authorList>
            <person name="Zhou G."/>
            <person name="Xie X.-B."/>
            <person name="Shi Q.-S."/>
            <person name="Wang Y.-S."/>
            <person name="Wen X."/>
            <person name="Peng H."/>
            <person name="Yang X.-J."/>
            <person name="Tao H.-B."/>
            <person name="Huang X.-M."/>
        </authorList>
    </citation>
    <scope>NUCLEOTIDE SEQUENCE [LARGE SCALE GENOMIC DNA]</scope>
    <source>
        <strain evidence="5">DM20194951</strain>
        <strain evidence="4">No. 9</strain>
    </source>
</reference>
<dbReference type="PROSITE" id="PS50994">
    <property type="entry name" value="INTEGRASE"/>
    <property type="match status" value="1"/>
</dbReference>
<organism evidence="4 5">
    <name type="scientific">Fundicoccus culcitae</name>
    <dbReference type="NCBI Taxonomy" id="2969821"/>
    <lineage>
        <taxon>Bacteria</taxon>
        <taxon>Bacillati</taxon>
        <taxon>Bacillota</taxon>
        <taxon>Bacilli</taxon>
        <taxon>Lactobacillales</taxon>
        <taxon>Aerococcaceae</taxon>
        <taxon>Fundicoccus</taxon>
    </lineage>
</organism>
<evidence type="ECO:0000256" key="1">
    <source>
        <dbReference type="SAM" id="MobiDB-lite"/>
    </source>
</evidence>